<evidence type="ECO:0000256" key="1">
    <source>
        <dbReference type="HAMAP-Rule" id="MF_00274"/>
    </source>
</evidence>
<reference evidence="2 3" key="1">
    <citation type="journal article" date="2016" name="Nat. Commun.">
        <title>Thousands of microbial genomes shed light on interconnected biogeochemical processes in an aquifer system.</title>
        <authorList>
            <person name="Anantharaman K."/>
            <person name="Brown C.T."/>
            <person name="Hug L.A."/>
            <person name="Sharon I."/>
            <person name="Castelle C.J."/>
            <person name="Probst A.J."/>
            <person name="Thomas B.C."/>
            <person name="Singh A."/>
            <person name="Wilkins M.J."/>
            <person name="Karaoz U."/>
            <person name="Brodie E.L."/>
            <person name="Williams K.H."/>
            <person name="Hubbard S.S."/>
            <person name="Banfield J.F."/>
        </authorList>
    </citation>
    <scope>NUCLEOTIDE SEQUENCE [LARGE SCALE GENOMIC DNA]</scope>
</reference>
<comment type="similarity">
    <text evidence="1">Belongs to the YbaB/EbfC family.</text>
</comment>
<evidence type="ECO:0000313" key="2">
    <source>
        <dbReference type="EMBL" id="OGC32639.1"/>
    </source>
</evidence>
<comment type="subcellular location">
    <subcellularLocation>
        <location evidence="1">Cytoplasm</location>
        <location evidence="1">Nucleoid</location>
    </subcellularLocation>
</comment>
<accession>A0A1F4TJA5</accession>
<dbReference type="Gene3D" id="3.30.1310.10">
    <property type="entry name" value="Nucleoid-associated protein YbaB-like domain"/>
    <property type="match status" value="1"/>
</dbReference>
<dbReference type="GO" id="GO:0043590">
    <property type="term" value="C:bacterial nucleoid"/>
    <property type="evidence" value="ECO:0007669"/>
    <property type="project" value="UniProtKB-UniRule"/>
</dbReference>
<evidence type="ECO:0000313" key="3">
    <source>
        <dbReference type="Proteomes" id="UP000177309"/>
    </source>
</evidence>
<dbReference type="HAMAP" id="MF_00274">
    <property type="entry name" value="DNA_YbaB_EbfC"/>
    <property type="match status" value="1"/>
</dbReference>
<sequence>MIFGNMGDMMKMARDMQKKLKDIKKELAMAVYDEFGNGVTVKVSGEMDIKEISLDPRMVDPNKVANLQEEITKTVNKALKKAKDDAAKKLKGATGGLNLPGMF</sequence>
<dbReference type="AlphaFoldDB" id="A0A1F4TJA5"/>
<keyword evidence="1" id="KW-0963">Cytoplasm</keyword>
<protein>
    <recommendedName>
        <fullName evidence="1">Nucleoid-associated protein A2462_02080</fullName>
    </recommendedName>
</protein>
<comment type="caution">
    <text evidence="2">The sequence shown here is derived from an EMBL/GenBank/DDBJ whole genome shotgun (WGS) entry which is preliminary data.</text>
</comment>
<dbReference type="InterPro" id="IPR036894">
    <property type="entry name" value="YbaB-like_sf"/>
</dbReference>
<dbReference type="SUPFAM" id="SSF82607">
    <property type="entry name" value="YbaB-like"/>
    <property type="match status" value="1"/>
</dbReference>
<dbReference type="EMBL" id="MEUI01000048">
    <property type="protein sequence ID" value="OGC32639.1"/>
    <property type="molecule type" value="Genomic_DNA"/>
</dbReference>
<proteinExistence type="inferred from homology"/>
<dbReference type="Pfam" id="PF02575">
    <property type="entry name" value="YbaB_DNA_bd"/>
    <property type="match status" value="1"/>
</dbReference>
<dbReference type="NCBIfam" id="TIGR00103">
    <property type="entry name" value="DNA_YbaB_EbfC"/>
    <property type="match status" value="1"/>
</dbReference>
<comment type="function">
    <text evidence="1">Binds to DNA and alters its conformation. May be involved in regulation of gene expression, nucleoid organization and DNA protection.</text>
</comment>
<dbReference type="Proteomes" id="UP000177309">
    <property type="component" value="Unassembled WGS sequence"/>
</dbReference>
<dbReference type="GO" id="GO:0003677">
    <property type="term" value="F:DNA binding"/>
    <property type="evidence" value="ECO:0007669"/>
    <property type="project" value="UniProtKB-UniRule"/>
</dbReference>
<keyword evidence="1" id="KW-0238">DNA-binding</keyword>
<dbReference type="PIRSF" id="PIRSF004555">
    <property type="entry name" value="UCP004555"/>
    <property type="match status" value="1"/>
</dbReference>
<organism evidence="2 3">
    <name type="scientific">candidate division WOR-1 bacterium RIFOXYC2_FULL_41_25</name>
    <dbReference type="NCBI Taxonomy" id="1802586"/>
    <lineage>
        <taxon>Bacteria</taxon>
        <taxon>Bacillati</taxon>
        <taxon>Saganbacteria</taxon>
    </lineage>
</organism>
<gene>
    <name evidence="2" type="ORF">A2462_02080</name>
</gene>
<name>A0A1F4TJA5_UNCSA</name>
<comment type="subunit">
    <text evidence="1">Homodimer.</text>
</comment>
<dbReference type="GO" id="GO:0005737">
    <property type="term" value="C:cytoplasm"/>
    <property type="evidence" value="ECO:0007669"/>
    <property type="project" value="UniProtKB-UniRule"/>
</dbReference>
<dbReference type="InterPro" id="IPR004401">
    <property type="entry name" value="YbaB/EbfC"/>
</dbReference>